<accession>A0ABR2MX24</accession>
<sequence>MELLPTDHLVHPIWMQKTCTSHEHDGTHFCFSCNRMEGYPPRDQVVALCITKKETIQTKFKQWKITIFILKGLPRIPTGSFLAHEMMHAWLRLNGYGKLNPHVEEGICDVMSYMWLDFEIMSVSGSNVASSSSSISSTLNLKSQRSQFQRKLAQVCKRKLENREVPIYGEGFHAGYAAVRKYGLKSVLDHIKMKGGFPC</sequence>
<dbReference type="PANTHER" id="PTHR24209:SF25">
    <property type="entry name" value="PROTEIN DA1-RELATED 1"/>
    <property type="match status" value="1"/>
</dbReference>
<dbReference type="InterPro" id="IPR045218">
    <property type="entry name" value="DA1-like"/>
</dbReference>
<dbReference type="InterPro" id="IPR022087">
    <property type="entry name" value="DA1-like_dom"/>
</dbReference>
<evidence type="ECO:0000313" key="2">
    <source>
        <dbReference type="EMBL" id="KAK8968656.1"/>
    </source>
</evidence>
<reference evidence="2 3" key="1">
    <citation type="journal article" date="2022" name="Nat. Plants">
        <title>Genomes of leafy and leafless Platanthera orchids illuminate the evolution of mycoheterotrophy.</title>
        <authorList>
            <person name="Li M.H."/>
            <person name="Liu K.W."/>
            <person name="Li Z."/>
            <person name="Lu H.C."/>
            <person name="Ye Q.L."/>
            <person name="Zhang D."/>
            <person name="Wang J.Y."/>
            <person name="Li Y.F."/>
            <person name="Zhong Z.M."/>
            <person name="Liu X."/>
            <person name="Yu X."/>
            <person name="Liu D.K."/>
            <person name="Tu X.D."/>
            <person name="Liu B."/>
            <person name="Hao Y."/>
            <person name="Liao X.Y."/>
            <person name="Jiang Y.T."/>
            <person name="Sun W.H."/>
            <person name="Chen J."/>
            <person name="Chen Y.Q."/>
            <person name="Ai Y."/>
            <person name="Zhai J.W."/>
            <person name="Wu S.S."/>
            <person name="Zhou Z."/>
            <person name="Hsiao Y.Y."/>
            <person name="Wu W.L."/>
            <person name="Chen Y.Y."/>
            <person name="Lin Y.F."/>
            <person name="Hsu J.L."/>
            <person name="Li C.Y."/>
            <person name="Wang Z.W."/>
            <person name="Zhao X."/>
            <person name="Zhong W.Y."/>
            <person name="Ma X.K."/>
            <person name="Ma L."/>
            <person name="Huang J."/>
            <person name="Chen G.Z."/>
            <person name="Huang M.Z."/>
            <person name="Huang L."/>
            <person name="Peng D.H."/>
            <person name="Luo Y.B."/>
            <person name="Zou S.Q."/>
            <person name="Chen S.P."/>
            <person name="Lan S."/>
            <person name="Tsai W.C."/>
            <person name="Van de Peer Y."/>
            <person name="Liu Z.J."/>
        </authorList>
    </citation>
    <scope>NUCLEOTIDE SEQUENCE [LARGE SCALE GENOMIC DNA]</scope>
    <source>
        <strain evidence="2">Lor288</strain>
    </source>
</reference>
<proteinExistence type="predicted"/>
<evidence type="ECO:0000259" key="1">
    <source>
        <dbReference type="Pfam" id="PF12315"/>
    </source>
</evidence>
<comment type="caution">
    <text evidence="2">The sequence shown here is derived from an EMBL/GenBank/DDBJ whole genome shotgun (WGS) entry which is preliminary data.</text>
</comment>
<feature type="domain" description="Protein DA1-like" evidence="1">
    <location>
        <begin position="54"/>
        <end position="193"/>
    </location>
</feature>
<evidence type="ECO:0000313" key="3">
    <source>
        <dbReference type="Proteomes" id="UP001412067"/>
    </source>
</evidence>
<dbReference type="PANTHER" id="PTHR24209">
    <property type="entry name" value="PROTEIN DA1-RELATED 2"/>
    <property type="match status" value="1"/>
</dbReference>
<protein>
    <submittedName>
        <fullName evidence="2">Protein DA1-related 2</fullName>
    </submittedName>
</protein>
<dbReference type="EMBL" id="JBBWWR010000004">
    <property type="protein sequence ID" value="KAK8968656.1"/>
    <property type="molecule type" value="Genomic_DNA"/>
</dbReference>
<name>A0ABR2MX24_9ASPA</name>
<dbReference type="Pfam" id="PF12315">
    <property type="entry name" value="DA1-like"/>
    <property type="match status" value="1"/>
</dbReference>
<dbReference type="Proteomes" id="UP001412067">
    <property type="component" value="Unassembled WGS sequence"/>
</dbReference>
<organism evidence="2 3">
    <name type="scientific">Platanthera guangdongensis</name>
    <dbReference type="NCBI Taxonomy" id="2320717"/>
    <lineage>
        <taxon>Eukaryota</taxon>
        <taxon>Viridiplantae</taxon>
        <taxon>Streptophyta</taxon>
        <taxon>Embryophyta</taxon>
        <taxon>Tracheophyta</taxon>
        <taxon>Spermatophyta</taxon>
        <taxon>Magnoliopsida</taxon>
        <taxon>Liliopsida</taxon>
        <taxon>Asparagales</taxon>
        <taxon>Orchidaceae</taxon>
        <taxon>Orchidoideae</taxon>
        <taxon>Orchideae</taxon>
        <taxon>Orchidinae</taxon>
        <taxon>Platanthera</taxon>
    </lineage>
</organism>
<gene>
    <name evidence="2" type="primary">DAR2</name>
    <name evidence="2" type="ORF">KSP40_PGU001058</name>
</gene>
<keyword evidence="3" id="KW-1185">Reference proteome</keyword>